<accession>A0A6L6PKE8</accession>
<keyword evidence="1" id="KW-0175">Coiled coil</keyword>
<dbReference type="Proteomes" id="UP000475582">
    <property type="component" value="Unassembled WGS sequence"/>
</dbReference>
<name>A0A6L6PKE8_9BURK</name>
<organism evidence="3 4">
    <name type="scientific">Duganella radicis</name>
    <dbReference type="NCBI Taxonomy" id="551988"/>
    <lineage>
        <taxon>Bacteria</taxon>
        <taxon>Pseudomonadati</taxon>
        <taxon>Pseudomonadota</taxon>
        <taxon>Betaproteobacteria</taxon>
        <taxon>Burkholderiales</taxon>
        <taxon>Oxalobacteraceae</taxon>
        <taxon>Telluria group</taxon>
        <taxon>Duganella</taxon>
    </lineage>
</organism>
<dbReference type="AlphaFoldDB" id="A0A6L6PKE8"/>
<keyword evidence="2" id="KW-1133">Transmembrane helix</keyword>
<dbReference type="Gene3D" id="1.20.5.2280">
    <property type="match status" value="1"/>
</dbReference>
<proteinExistence type="predicted"/>
<feature type="coiled-coil region" evidence="1">
    <location>
        <begin position="119"/>
        <end position="153"/>
    </location>
</feature>
<gene>
    <name evidence="3" type="ORF">GM676_18670</name>
</gene>
<keyword evidence="2" id="KW-0472">Membrane</keyword>
<sequence>MTAIPNESRAQPAYDDHEARLTKVEQAVTDLQCDNALLRQQMESGFAAVQTQFALTEERLRSEFRDGLHALEQRMNAKIEAESKRLESMFSAQLQGAVQILIARMDQQDTRMDQQDGRMEQQDARMDRQDARLERLEAKIDRLDAKIDQLTKWLIGAQVTTMAFVIGIAVQLFLR</sequence>
<evidence type="ECO:0000256" key="1">
    <source>
        <dbReference type="SAM" id="Coils"/>
    </source>
</evidence>
<keyword evidence="2" id="KW-0812">Transmembrane</keyword>
<dbReference type="RefSeq" id="WP_155465363.1">
    <property type="nucleotide sequence ID" value="NZ_WNKY01000021.1"/>
</dbReference>
<feature type="coiled-coil region" evidence="1">
    <location>
        <begin position="14"/>
        <end position="41"/>
    </location>
</feature>
<dbReference type="EMBL" id="WNKY01000021">
    <property type="protein sequence ID" value="MTV39588.1"/>
    <property type="molecule type" value="Genomic_DNA"/>
</dbReference>
<evidence type="ECO:0008006" key="5">
    <source>
        <dbReference type="Google" id="ProtNLM"/>
    </source>
</evidence>
<evidence type="ECO:0000313" key="4">
    <source>
        <dbReference type="Proteomes" id="UP000475582"/>
    </source>
</evidence>
<reference evidence="3 4" key="1">
    <citation type="submission" date="2019-11" db="EMBL/GenBank/DDBJ databases">
        <title>Type strains purchased from KCTC, JCM and DSMZ.</title>
        <authorList>
            <person name="Lu H."/>
        </authorList>
    </citation>
    <scope>NUCLEOTIDE SEQUENCE [LARGE SCALE GENOMIC DNA]</scope>
    <source>
        <strain evidence="3 4">KCTC 22382</strain>
    </source>
</reference>
<keyword evidence="4" id="KW-1185">Reference proteome</keyword>
<dbReference type="OrthoDB" id="8777306at2"/>
<protein>
    <recommendedName>
        <fullName evidence="5">DUF1640 domain-containing protein</fullName>
    </recommendedName>
</protein>
<evidence type="ECO:0000256" key="2">
    <source>
        <dbReference type="SAM" id="Phobius"/>
    </source>
</evidence>
<feature type="transmembrane region" description="Helical" evidence="2">
    <location>
        <begin position="153"/>
        <end position="174"/>
    </location>
</feature>
<evidence type="ECO:0000313" key="3">
    <source>
        <dbReference type="EMBL" id="MTV39588.1"/>
    </source>
</evidence>
<comment type="caution">
    <text evidence="3">The sequence shown here is derived from an EMBL/GenBank/DDBJ whole genome shotgun (WGS) entry which is preliminary data.</text>
</comment>